<dbReference type="Proteomes" id="UP000244152">
    <property type="component" value="Unassembled WGS sequence"/>
</dbReference>
<keyword evidence="1 4" id="KW-0489">Methyltransferase</keyword>
<name>A0A2T5IA26_9PROT</name>
<dbReference type="SUPFAM" id="SSF55315">
    <property type="entry name" value="L30e-like"/>
    <property type="match status" value="1"/>
</dbReference>
<evidence type="ECO:0000259" key="3">
    <source>
        <dbReference type="Pfam" id="PF00588"/>
    </source>
</evidence>
<proteinExistence type="predicted"/>
<dbReference type="Gene3D" id="3.40.1280.10">
    <property type="match status" value="1"/>
</dbReference>
<dbReference type="CDD" id="cd18095">
    <property type="entry name" value="SpoU-like_rRNA-MTase"/>
    <property type="match status" value="1"/>
</dbReference>
<dbReference type="Gene3D" id="3.30.1330.30">
    <property type="match status" value="1"/>
</dbReference>
<dbReference type="InterPro" id="IPR029026">
    <property type="entry name" value="tRNA_m1G_MTases_N"/>
</dbReference>
<feature type="domain" description="tRNA/rRNA methyltransferase SpoU type" evidence="3">
    <location>
        <begin position="133"/>
        <end position="267"/>
    </location>
</feature>
<dbReference type="RefSeq" id="WP_107762327.1">
    <property type="nucleotide sequence ID" value="NZ_QAOK01000014.1"/>
</dbReference>
<dbReference type="PANTHER" id="PTHR43191">
    <property type="entry name" value="RRNA METHYLTRANSFERASE 3"/>
    <property type="match status" value="1"/>
</dbReference>
<dbReference type="GO" id="GO:0008173">
    <property type="term" value="F:RNA methyltransferase activity"/>
    <property type="evidence" value="ECO:0007669"/>
    <property type="project" value="InterPro"/>
</dbReference>
<dbReference type="GO" id="GO:0003723">
    <property type="term" value="F:RNA binding"/>
    <property type="evidence" value="ECO:0007669"/>
    <property type="project" value="InterPro"/>
</dbReference>
<dbReference type="AlphaFoldDB" id="A0A2T5IA26"/>
<dbReference type="GO" id="GO:0006396">
    <property type="term" value="P:RNA processing"/>
    <property type="evidence" value="ECO:0007669"/>
    <property type="project" value="InterPro"/>
</dbReference>
<dbReference type="SUPFAM" id="SSF75217">
    <property type="entry name" value="alpha/beta knot"/>
    <property type="match status" value="1"/>
</dbReference>
<dbReference type="GO" id="GO:0032259">
    <property type="term" value="P:methylation"/>
    <property type="evidence" value="ECO:0007669"/>
    <property type="project" value="UniProtKB-KW"/>
</dbReference>
<protein>
    <submittedName>
        <fullName evidence="4">TrmH family RNA methyltransferase</fullName>
    </submittedName>
</protein>
<accession>A0A2T5IA26</accession>
<dbReference type="InterPro" id="IPR029028">
    <property type="entry name" value="Alpha/beta_knot_MTases"/>
</dbReference>
<gene>
    <name evidence="4" type="ORF">C8R21_11412</name>
</gene>
<evidence type="ECO:0000256" key="1">
    <source>
        <dbReference type="ARBA" id="ARBA00022603"/>
    </source>
</evidence>
<comment type="caution">
    <text evidence="4">The sequence shown here is derived from an EMBL/GenBank/DDBJ whole genome shotgun (WGS) entry which is preliminary data.</text>
</comment>
<organism evidence="4 5">
    <name type="scientific">Nitrosospira multiformis</name>
    <dbReference type="NCBI Taxonomy" id="1231"/>
    <lineage>
        <taxon>Bacteria</taxon>
        <taxon>Pseudomonadati</taxon>
        <taxon>Pseudomonadota</taxon>
        <taxon>Betaproteobacteria</taxon>
        <taxon>Nitrosomonadales</taxon>
        <taxon>Nitrosomonadaceae</taxon>
        <taxon>Nitrosospira</taxon>
    </lineage>
</organism>
<evidence type="ECO:0000313" key="4">
    <source>
        <dbReference type="EMBL" id="PTQ80667.1"/>
    </source>
</evidence>
<reference evidence="4 5" key="1">
    <citation type="submission" date="2018-04" db="EMBL/GenBank/DDBJ databases">
        <title>Active sludge and wastewater microbial communities from Klosterneuburg, Austria.</title>
        <authorList>
            <person name="Wagner M."/>
        </authorList>
    </citation>
    <scope>NUCLEOTIDE SEQUENCE [LARGE SCALE GENOMIC DNA]</scope>
    <source>
        <strain evidence="4 5">Nl12</strain>
    </source>
</reference>
<dbReference type="Pfam" id="PF00588">
    <property type="entry name" value="SpoU_methylase"/>
    <property type="match status" value="1"/>
</dbReference>
<keyword evidence="2 4" id="KW-0808">Transferase</keyword>
<evidence type="ECO:0000313" key="5">
    <source>
        <dbReference type="Proteomes" id="UP000244152"/>
    </source>
</evidence>
<dbReference type="EMBL" id="QAOK01000014">
    <property type="protein sequence ID" value="PTQ80667.1"/>
    <property type="molecule type" value="Genomic_DNA"/>
</dbReference>
<dbReference type="PANTHER" id="PTHR43191:SF2">
    <property type="entry name" value="RRNA METHYLTRANSFERASE 3, MITOCHONDRIAL"/>
    <property type="match status" value="1"/>
</dbReference>
<dbReference type="InterPro" id="IPR001537">
    <property type="entry name" value="SpoU_MeTrfase"/>
</dbReference>
<dbReference type="InterPro" id="IPR029064">
    <property type="entry name" value="Ribosomal_eL30-like_sf"/>
</dbReference>
<evidence type="ECO:0000256" key="2">
    <source>
        <dbReference type="ARBA" id="ARBA00022679"/>
    </source>
</evidence>
<sequence>MKFITSRDNPTFKELVKLQESSRQRRIAGLTLLDGIHLIEAYFALGEPEKLVVSETGRENPEIRFLLEKVTKVTQVTKGGGPHREAKAIVLPDALFREVSTVKTETGLMAVVPIPSPEAIPVQKRGQAESFCALLEAIQDPGNVGSILRSAAAAGASDVYLSNGCADAWSPKTLRAAMGAHFLVRIHEGANLAEVARAFRGKVIASILGARKNLYQMRLTDPVAFVFGNEGAGLSDGLLQVAHEQITIPMPGGAESLNAAAAAAVCFFERVRQMEMERAGK</sequence>
<dbReference type="InterPro" id="IPR051259">
    <property type="entry name" value="rRNA_Methyltransferase"/>
</dbReference>